<evidence type="ECO:0000313" key="3">
    <source>
        <dbReference type="Proteomes" id="UP000197619"/>
    </source>
</evidence>
<dbReference type="EMBL" id="MUZQ01000068">
    <property type="protein sequence ID" value="OWK60011.1"/>
    <property type="molecule type" value="Genomic_DNA"/>
</dbReference>
<gene>
    <name evidence="2" type="ORF">RLOC_00006213</name>
</gene>
<comment type="caution">
    <text evidence="2">The sequence shown here is derived from an EMBL/GenBank/DDBJ whole genome shotgun (WGS) entry which is preliminary data.</text>
</comment>
<proteinExistence type="predicted"/>
<dbReference type="AlphaFoldDB" id="A0A218V2R1"/>
<reference evidence="2 3" key="1">
    <citation type="submission" date="2017-05" db="EMBL/GenBank/DDBJ databases">
        <title>Genome of assembly of the Bengalese finch, Lonchura striata domestica.</title>
        <authorList>
            <person name="Colquitt B.M."/>
            <person name="Brainard M.S."/>
        </authorList>
    </citation>
    <scope>NUCLEOTIDE SEQUENCE [LARGE SCALE GENOMIC DNA]</scope>
    <source>
        <strain evidence="2">White83orange57</strain>
    </source>
</reference>
<evidence type="ECO:0000313" key="2">
    <source>
        <dbReference type="EMBL" id="OWK60011.1"/>
    </source>
</evidence>
<dbReference type="Proteomes" id="UP000197619">
    <property type="component" value="Unassembled WGS sequence"/>
</dbReference>
<name>A0A218V2R1_9PASE</name>
<organism evidence="2 3">
    <name type="scientific">Lonchura striata</name>
    <name type="common">white-rumped munia</name>
    <dbReference type="NCBI Taxonomy" id="40157"/>
    <lineage>
        <taxon>Eukaryota</taxon>
        <taxon>Metazoa</taxon>
        <taxon>Chordata</taxon>
        <taxon>Craniata</taxon>
        <taxon>Vertebrata</taxon>
        <taxon>Euteleostomi</taxon>
        <taxon>Archelosauria</taxon>
        <taxon>Archosauria</taxon>
        <taxon>Dinosauria</taxon>
        <taxon>Saurischia</taxon>
        <taxon>Theropoda</taxon>
        <taxon>Coelurosauria</taxon>
        <taxon>Aves</taxon>
        <taxon>Neognathae</taxon>
        <taxon>Neoaves</taxon>
        <taxon>Telluraves</taxon>
        <taxon>Australaves</taxon>
        <taxon>Passeriformes</taxon>
        <taxon>Passeroidea</taxon>
        <taxon>Estrildidae</taxon>
        <taxon>Estrildinae</taxon>
        <taxon>Lonchura</taxon>
    </lineage>
</organism>
<sequence length="60" mass="6720">MQLLSKAESTSKHNDSSISCCPSSWKSVKLFKGSTFCQSSKYTKFTSCFLQLEEGCHMSE</sequence>
<feature type="region of interest" description="Disordered" evidence="1">
    <location>
        <begin position="1"/>
        <end position="20"/>
    </location>
</feature>
<accession>A0A218V2R1</accession>
<evidence type="ECO:0000256" key="1">
    <source>
        <dbReference type="SAM" id="MobiDB-lite"/>
    </source>
</evidence>
<protein>
    <submittedName>
        <fullName evidence="2">Uncharacterized protein</fullName>
    </submittedName>
</protein>
<keyword evidence="3" id="KW-1185">Reference proteome</keyword>